<dbReference type="PANTHER" id="PTHR37397:SF1">
    <property type="entry name" value="LTD DOMAIN-CONTAINING PROTEIN"/>
    <property type="match status" value="1"/>
</dbReference>
<dbReference type="PANTHER" id="PTHR37397">
    <property type="entry name" value="SI:CH211-183D21.1"/>
    <property type="match status" value="1"/>
</dbReference>
<dbReference type="CDD" id="cd00146">
    <property type="entry name" value="PKD"/>
    <property type="match status" value="1"/>
</dbReference>
<proteinExistence type="predicted"/>
<evidence type="ECO:0000259" key="3">
    <source>
        <dbReference type="PROSITE" id="PS51841"/>
    </source>
</evidence>
<dbReference type="InterPro" id="IPR000601">
    <property type="entry name" value="PKD_dom"/>
</dbReference>
<dbReference type="InterPro" id="IPR022409">
    <property type="entry name" value="PKD/Chitinase_dom"/>
</dbReference>
<feature type="domain" description="PKD" evidence="2">
    <location>
        <begin position="209"/>
        <end position="293"/>
    </location>
</feature>
<evidence type="ECO:0008006" key="6">
    <source>
        <dbReference type="Google" id="ProtNLM"/>
    </source>
</evidence>
<evidence type="ECO:0000259" key="2">
    <source>
        <dbReference type="PROSITE" id="PS50093"/>
    </source>
</evidence>
<dbReference type="InterPro" id="IPR001322">
    <property type="entry name" value="Lamin_tail_dom"/>
</dbReference>
<gene>
    <name evidence="4" type="ORF">COX73_02235</name>
</gene>
<evidence type="ECO:0000313" key="4">
    <source>
        <dbReference type="EMBL" id="PJA02164.1"/>
    </source>
</evidence>
<sequence length="578" mass="64069">NSSGYYESPEERTSTGGGSPTPETAPEPSSMPKLLITEIQIESEKGVNDEFIEIYNPNNTNVSLKWWSIQKATANGSISKKNFESGNVILAKGYFLIVNKYASQSLLSSADMKHDSFRLASDNTIFLVKNHDYIVSGKESTISDKVGWGESFSPEGISALEPSIGQTIGRKWLEQSGEYQDIDNNYQDFEIQMPTPRLRNQSLPENQLPIALFSYSPENPQVDQEIIFDASDSYDSDGLITDYIWDFGDATTTSLEEPTATHTFATSSQFQITLTVKDNEGAISNPFTLLITILPKLKILISEIQIESGSSKKDEFIELYNPNDLDLDLTNWYLQRKTKTASDFSSLVPKSLLSGKIIQAKSYFLIANASSTFSADVFTNYSITEDNAIFLKNPAKEVVDKVGFGQAQDFETAPAQNPPADKSIGRKWSTTTQDYQDIDNNQEDFEIQNPTPKDQNEKDLTPPETEITLSPPILTNQAQANFGFSSNEEGSTFQCQLDSEVWENCSSPTTYSGFSEGSHTFYVKAIDPSGNEDPEPAQYIWTIDTSITSPSLILSDPLTGSTIFTNKQTVRVEISGDD</sequence>
<feature type="non-terminal residue" evidence="4">
    <location>
        <position position="1"/>
    </location>
</feature>
<dbReference type="InterPro" id="IPR036415">
    <property type="entry name" value="Lamin_tail_dom_sf"/>
</dbReference>
<evidence type="ECO:0000313" key="5">
    <source>
        <dbReference type="Proteomes" id="UP000231469"/>
    </source>
</evidence>
<dbReference type="PROSITE" id="PS51841">
    <property type="entry name" value="LTD"/>
    <property type="match status" value="2"/>
</dbReference>
<feature type="region of interest" description="Disordered" evidence="1">
    <location>
        <begin position="444"/>
        <end position="472"/>
    </location>
</feature>
<reference evidence="5" key="1">
    <citation type="submission" date="2017-09" db="EMBL/GenBank/DDBJ databases">
        <title>Depth-based differentiation of microbial function through sediment-hosted aquifers and enrichment of novel symbionts in the deep terrestrial subsurface.</title>
        <authorList>
            <person name="Probst A.J."/>
            <person name="Ladd B."/>
            <person name="Jarett J.K."/>
            <person name="Geller-Mcgrath D.E."/>
            <person name="Sieber C.M.K."/>
            <person name="Emerson J.B."/>
            <person name="Anantharaman K."/>
            <person name="Thomas B.C."/>
            <person name="Malmstrom R."/>
            <person name="Stieglmeier M."/>
            <person name="Klingl A."/>
            <person name="Woyke T."/>
            <person name="Ryan C.M."/>
            <person name="Banfield J.F."/>
        </authorList>
    </citation>
    <scope>NUCLEOTIDE SEQUENCE [LARGE SCALE GENOMIC DNA]</scope>
</reference>
<dbReference type="EMBL" id="PFPS01000091">
    <property type="protein sequence ID" value="PJA02164.1"/>
    <property type="molecule type" value="Genomic_DNA"/>
</dbReference>
<dbReference type="SUPFAM" id="SSF74853">
    <property type="entry name" value="Lamin A/C globular tail domain"/>
    <property type="match status" value="2"/>
</dbReference>
<dbReference type="SMART" id="SM00089">
    <property type="entry name" value="PKD"/>
    <property type="match status" value="1"/>
</dbReference>
<protein>
    <recommendedName>
        <fullName evidence="6">PKD domain-containing protein</fullName>
    </recommendedName>
</protein>
<dbReference type="Pfam" id="PF18911">
    <property type="entry name" value="PKD_4"/>
    <property type="match status" value="1"/>
</dbReference>
<feature type="compositionally biased region" description="Low complexity" evidence="1">
    <location>
        <begin position="20"/>
        <end position="30"/>
    </location>
</feature>
<dbReference type="AlphaFoldDB" id="A0A2M7VK29"/>
<dbReference type="InterPro" id="IPR035986">
    <property type="entry name" value="PKD_dom_sf"/>
</dbReference>
<dbReference type="Gene3D" id="2.60.40.10">
    <property type="entry name" value="Immunoglobulins"/>
    <property type="match status" value="1"/>
</dbReference>
<dbReference type="InterPro" id="IPR013783">
    <property type="entry name" value="Ig-like_fold"/>
</dbReference>
<feature type="region of interest" description="Disordered" evidence="1">
    <location>
        <begin position="1"/>
        <end position="31"/>
    </location>
</feature>
<name>A0A2M7VK29_9BACT</name>
<accession>A0A2M7VK29</accession>
<dbReference type="PROSITE" id="PS50093">
    <property type="entry name" value="PKD"/>
    <property type="match status" value="1"/>
</dbReference>
<dbReference type="Gene3D" id="2.60.40.1260">
    <property type="entry name" value="Lamin Tail domain"/>
    <property type="match status" value="2"/>
</dbReference>
<dbReference type="Proteomes" id="UP000231469">
    <property type="component" value="Unassembled WGS sequence"/>
</dbReference>
<dbReference type="SUPFAM" id="SSF49299">
    <property type="entry name" value="PKD domain"/>
    <property type="match status" value="1"/>
</dbReference>
<feature type="non-terminal residue" evidence="4">
    <location>
        <position position="578"/>
    </location>
</feature>
<comment type="caution">
    <text evidence="4">The sequence shown here is derived from an EMBL/GenBank/DDBJ whole genome shotgun (WGS) entry which is preliminary data.</text>
</comment>
<dbReference type="Pfam" id="PF00932">
    <property type="entry name" value="LTD"/>
    <property type="match status" value="2"/>
</dbReference>
<feature type="domain" description="LTD" evidence="3">
    <location>
        <begin position="22"/>
        <end position="195"/>
    </location>
</feature>
<evidence type="ECO:0000256" key="1">
    <source>
        <dbReference type="SAM" id="MobiDB-lite"/>
    </source>
</evidence>
<organism evidence="4 5">
    <name type="scientific">bacterium (Candidatus Gribaldobacteria) CG_4_10_14_0_2_um_filter_36_18</name>
    <dbReference type="NCBI Taxonomy" id="2014264"/>
    <lineage>
        <taxon>Bacteria</taxon>
        <taxon>Candidatus Gribaldobacteria</taxon>
    </lineage>
</organism>
<feature type="domain" description="LTD" evidence="3">
    <location>
        <begin position="285"/>
        <end position="406"/>
    </location>
</feature>